<protein>
    <submittedName>
        <fullName evidence="10">Uncharacterized protein</fullName>
    </submittedName>
</protein>
<dbReference type="InterPro" id="IPR005467">
    <property type="entry name" value="His_kinase_dom"/>
</dbReference>
<dbReference type="InterPro" id="IPR011712">
    <property type="entry name" value="Sig_transdc_His_kin_sub3_dim/P"/>
</dbReference>
<accession>L8JHH9</accession>
<dbReference type="SMART" id="SM00062">
    <property type="entry name" value="PBPb"/>
    <property type="match status" value="1"/>
</dbReference>
<evidence type="ECO:0000256" key="3">
    <source>
        <dbReference type="ARBA" id="ARBA00023012"/>
    </source>
</evidence>
<evidence type="ECO:0000259" key="9">
    <source>
        <dbReference type="PROSITE" id="PS50113"/>
    </source>
</evidence>
<dbReference type="Pfam" id="PF13426">
    <property type="entry name" value="PAS_9"/>
    <property type="match status" value="1"/>
</dbReference>
<dbReference type="InterPro" id="IPR035965">
    <property type="entry name" value="PAS-like_dom_sf"/>
</dbReference>
<name>L8JHH9_9BACT</name>
<dbReference type="InterPro" id="IPR013655">
    <property type="entry name" value="PAS_fold_3"/>
</dbReference>
<feature type="coiled-coil region" evidence="4">
    <location>
        <begin position="431"/>
        <end position="458"/>
    </location>
</feature>
<dbReference type="Pfam" id="PF00497">
    <property type="entry name" value="SBP_bac_3"/>
    <property type="match status" value="1"/>
</dbReference>
<dbReference type="GO" id="GO:0046983">
    <property type="term" value="F:protein dimerization activity"/>
    <property type="evidence" value="ECO:0007669"/>
    <property type="project" value="InterPro"/>
</dbReference>
<dbReference type="SUPFAM" id="SSF55785">
    <property type="entry name" value="PYP-like sensor domain (PAS domain)"/>
    <property type="match status" value="3"/>
</dbReference>
<dbReference type="eggNOG" id="COG0834">
    <property type="taxonomic scope" value="Bacteria"/>
</dbReference>
<evidence type="ECO:0000256" key="6">
    <source>
        <dbReference type="SAM" id="SignalP"/>
    </source>
</evidence>
<dbReference type="Pfam" id="PF02518">
    <property type="entry name" value="HATPase_c"/>
    <property type="match status" value="1"/>
</dbReference>
<dbReference type="CDD" id="cd16917">
    <property type="entry name" value="HATPase_UhpB-NarQ-NarX-like"/>
    <property type="match status" value="1"/>
</dbReference>
<dbReference type="AlphaFoldDB" id="L8JHH9"/>
<feature type="domain" description="PAC" evidence="9">
    <location>
        <begin position="391"/>
        <end position="443"/>
    </location>
</feature>
<evidence type="ECO:0000313" key="10">
    <source>
        <dbReference type="EMBL" id="ELR68250.1"/>
    </source>
</evidence>
<dbReference type="Gene3D" id="3.30.565.10">
    <property type="entry name" value="Histidine kinase-like ATPase, C-terminal domain"/>
    <property type="match status" value="1"/>
</dbReference>
<dbReference type="RefSeq" id="WP_009583505.1">
    <property type="nucleotide sequence ID" value="NZ_AMZN01000128.1"/>
</dbReference>
<dbReference type="Proteomes" id="UP000011135">
    <property type="component" value="Unassembled WGS sequence"/>
</dbReference>
<dbReference type="PANTHER" id="PTHR24421">
    <property type="entry name" value="NITRATE/NITRITE SENSOR PROTEIN NARX-RELATED"/>
    <property type="match status" value="1"/>
</dbReference>
<dbReference type="Gene3D" id="3.30.450.20">
    <property type="entry name" value="PAS domain"/>
    <property type="match status" value="3"/>
</dbReference>
<keyword evidence="4" id="KW-0175">Coiled coil</keyword>
<keyword evidence="5" id="KW-0812">Transmembrane</keyword>
<feature type="chain" id="PRO_5003993033" evidence="6">
    <location>
        <begin position="21"/>
        <end position="912"/>
    </location>
</feature>
<dbReference type="SMART" id="SM00086">
    <property type="entry name" value="PAC"/>
    <property type="match status" value="2"/>
</dbReference>
<evidence type="ECO:0000256" key="5">
    <source>
        <dbReference type="SAM" id="Phobius"/>
    </source>
</evidence>
<dbReference type="InterPro" id="IPR050482">
    <property type="entry name" value="Sensor_HK_TwoCompSys"/>
</dbReference>
<dbReference type="Gene3D" id="3.40.190.10">
    <property type="entry name" value="Periplasmic binding protein-like II"/>
    <property type="match status" value="2"/>
</dbReference>
<gene>
    <name evidence="10" type="ORF">C900_00604</name>
</gene>
<keyword evidence="3" id="KW-0902">Two-component regulatory system</keyword>
<dbReference type="InterPro" id="IPR001638">
    <property type="entry name" value="Solute-binding_3/MltF_N"/>
</dbReference>
<feature type="domain" description="PAS" evidence="8">
    <location>
        <begin position="574"/>
        <end position="648"/>
    </location>
</feature>
<dbReference type="Gene3D" id="1.20.5.1930">
    <property type="match status" value="1"/>
</dbReference>
<evidence type="ECO:0000256" key="2">
    <source>
        <dbReference type="ARBA" id="ARBA00022777"/>
    </source>
</evidence>
<keyword evidence="11" id="KW-1185">Reference proteome</keyword>
<proteinExistence type="predicted"/>
<dbReference type="PROSITE" id="PS50112">
    <property type="entry name" value="PAS"/>
    <property type="match status" value="2"/>
</dbReference>
<evidence type="ECO:0000259" key="8">
    <source>
        <dbReference type="PROSITE" id="PS50112"/>
    </source>
</evidence>
<keyword evidence="5" id="KW-0472">Membrane</keyword>
<sequence>MRKLLLTCLLIIVALASVSAQRTLRVGVYDNYPLAFMDSRGEARGIFIDILKYVAEKEGWRLIYKPGTPEKCFQLLEQGEIDVLAESGDYKGRSSEFKIAKVGILSTWARVYAKRESDYTSLLDLGGKKVAVLEDSYFITGPYKGFYASIKELDLRCTIVKAKNYKEIFELIDKKKVDAGIVSRIYGDVHDYKYDIVQTPVVFSPFRLTFLYRDATPLAAKVMPIVENHLIALKADKSSIYYSSIENYFTNNKPFEVPVWGYALLAVILFVVIQLVLYVNVLRRMVRARTADLKRAYANIKSRQQTLSLIYNNASELIALFQVRKIGSYSVAKLPDWYLQELYRSNSDYPAYKILGMGLKDLYRKLLKLDDTEINFRFQKIAEAIKAKHSIKYEEGFKTPDGNRGVAESNLIPILDKNRKCTHILYVSRNITEERKMLEALSESKKRLQMAIEGAREGMWDWNIKSGALHLNDYQFTMLGYEVSEILPRVEDFIEMVHPDDRQKTNDRVSRHLKGETDYYENEYRLKTKSGEWKWLLVHGRVVDRDEYGRAVRAIGTHVDIHEFKMTEQALIESQQTLSNLMANIPGMVYRSKTDKDFTPLFVSEGSKALFGIAPDEFLSGNLRISDMIPDEYNAENIKIINEAITANKPFQIVYPVNVNGERKWLWEQGRAMSPAGDIIEGFVMDITDRRLAQEKIISTIIETEDNERARIAKELHDTLGQKLTTVSLNFNSLKKDIEPNNGILKKLNTGLNYLKEAIRDSREIAHNLMPQSIDDFGYVLSVQSLLADIETVSSVKFDFYDNLKEERLPKNTELHLYRITQEAVNNIIKYSKAQTASIQLMKYDEEVILTIEDDGVGFDAGNKINEGNSFGLKSMLNRVNSLSGTLQIESGKGKGTVIIVEIPYRQKVTIA</sequence>
<comment type="caution">
    <text evidence="10">The sequence shown here is derived from an EMBL/GenBank/DDBJ whole genome shotgun (WGS) entry which is preliminary data.</text>
</comment>
<dbReference type="Pfam" id="PF08447">
    <property type="entry name" value="PAS_3"/>
    <property type="match status" value="1"/>
</dbReference>
<evidence type="ECO:0000256" key="4">
    <source>
        <dbReference type="SAM" id="Coils"/>
    </source>
</evidence>
<dbReference type="NCBIfam" id="TIGR00229">
    <property type="entry name" value="sensory_box"/>
    <property type="match status" value="1"/>
</dbReference>
<keyword evidence="5" id="KW-1133">Transmembrane helix</keyword>
<dbReference type="SUPFAM" id="SSF55874">
    <property type="entry name" value="ATPase domain of HSP90 chaperone/DNA topoisomerase II/histidine kinase"/>
    <property type="match status" value="1"/>
</dbReference>
<dbReference type="InterPro" id="IPR003594">
    <property type="entry name" value="HATPase_dom"/>
</dbReference>
<dbReference type="eggNOG" id="COG2202">
    <property type="taxonomic scope" value="Bacteria"/>
</dbReference>
<dbReference type="STRING" id="1237149.C900_00604"/>
<dbReference type="eggNOG" id="COG4585">
    <property type="taxonomic scope" value="Bacteria"/>
</dbReference>
<dbReference type="GO" id="GO:0000155">
    <property type="term" value="F:phosphorelay sensor kinase activity"/>
    <property type="evidence" value="ECO:0007669"/>
    <property type="project" value="InterPro"/>
</dbReference>
<feature type="domain" description="PAC" evidence="9">
    <location>
        <begin position="520"/>
        <end position="573"/>
    </location>
</feature>
<dbReference type="SUPFAM" id="SSF53850">
    <property type="entry name" value="Periplasmic binding protein-like II"/>
    <property type="match status" value="1"/>
</dbReference>
<dbReference type="SMART" id="SM00387">
    <property type="entry name" value="HATPase_c"/>
    <property type="match status" value="1"/>
</dbReference>
<dbReference type="CDD" id="cd00130">
    <property type="entry name" value="PAS"/>
    <property type="match status" value="2"/>
</dbReference>
<feature type="transmembrane region" description="Helical" evidence="5">
    <location>
        <begin position="259"/>
        <end position="279"/>
    </location>
</feature>
<feature type="domain" description="PAS" evidence="8">
    <location>
        <begin position="444"/>
        <end position="516"/>
    </location>
</feature>
<dbReference type="GO" id="GO:0016020">
    <property type="term" value="C:membrane"/>
    <property type="evidence" value="ECO:0007669"/>
    <property type="project" value="InterPro"/>
</dbReference>
<dbReference type="EMBL" id="AMZN01000128">
    <property type="protein sequence ID" value="ELR68250.1"/>
    <property type="molecule type" value="Genomic_DNA"/>
</dbReference>
<evidence type="ECO:0000256" key="1">
    <source>
        <dbReference type="ARBA" id="ARBA00022679"/>
    </source>
</evidence>
<evidence type="ECO:0000259" key="7">
    <source>
        <dbReference type="PROSITE" id="PS50109"/>
    </source>
</evidence>
<dbReference type="PROSITE" id="PS50113">
    <property type="entry name" value="PAC"/>
    <property type="match status" value="2"/>
</dbReference>
<organism evidence="10 11">
    <name type="scientific">Fulvivirga imtechensis AK7</name>
    <dbReference type="NCBI Taxonomy" id="1237149"/>
    <lineage>
        <taxon>Bacteria</taxon>
        <taxon>Pseudomonadati</taxon>
        <taxon>Bacteroidota</taxon>
        <taxon>Cytophagia</taxon>
        <taxon>Cytophagales</taxon>
        <taxon>Fulvivirgaceae</taxon>
        <taxon>Fulvivirga</taxon>
    </lineage>
</organism>
<evidence type="ECO:0000313" key="11">
    <source>
        <dbReference type="Proteomes" id="UP000011135"/>
    </source>
</evidence>
<dbReference type="PROSITE" id="PS50109">
    <property type="entry name" value="HIS_KIN"/>
    <property type="match status" value="1"/>
</dbReference>
<dbReference type="InterPro" id="IPR036890">
    <property type="entry name" value="HATPase_C_sf"/>
</dbReference>
<dbReference type="Pfam" id="PF07730">
    <property type="entry name" value="HisKA_3"/>
    <property type="match status" value="1"/>
</dbReference>
<keyword evidence="1" id="KW-0808">Transferase</keyword>
<dbReference type="InterPro" id="IPR000700">
    <property type="entry name" value="PAS-assoc_C"/>
</dbReference>
<dbReference type="SMART" id="SM00091">
    <property type="entry name" value="PAS"/>
    <property type="match status" value="2"/>
</dbReference>
<dbReference type="InterPro" id="IPR001610">
    <property type="entry name" value="PAC"/>
</dbReference>
<keyword evidence="6" id="KW-0732">Signal</keyword>
<reference evidence="10 11" key="1">
    <citation type="submission" date="2012-12" db="EMBL/GenBank/DDBJ databases">
        <title>Genome assembly of Fulvivirga imtechensis AK7.</title>
        <authorList>
            <person name="Nupur N."/>
            <person name="Khatri I."/>
            <person name="Kumar R."/>
            <person name="Subramanian S."/>
            <person name="Pinnaka A."/>
        </authorList>
    </citation>
    <scope>NUCLEOTIDE SEQUENCE [LARGE SCALE GENOMIC DNA]</scope>
    <source>
        <strain evidence="10 11">AK7</strain>
    </source>
</reference>
<feature type="signal peptide" evidence="6">
    <location>
        <begin position="1"/>
        <end position="20"/>
    </location>
</feature>
<feature type="domain" description="Histidine kinase" evidence="7">
    <location>
        <begin position="817"/>
        <end position="907"/>
    </location>
</feature>
<keyword evidence="2" id="KW-0418">Kinase</keyword>
<dbReference type="InterPro" id="IPR000014">
    <property type="entry name" value="PAS"/>
</dbReference>